<accession>A0A916SND6</accession>
<evidence type="ECO:0000256" key="7">
    <source>
        <dbReference type="PIRSR" id="PIRSR000027-2"/>
    </source>
</evidence>
<keyword evidence="10" id="KW-1185">Reference proteome</keyword>
<keyword evidence="3 6" id="KW-0479">Metal-binding</keyword>
<dbReference type="GO" id="GO:0009055">
    <property type="term" value="F:electron transfer activity"/>
    <property type="evidence" value="ECO:0007669"/>
    <property type="project" value="InterPro"/>
</dbReference>
<dbReference type="PROSITE" id="PS51009">
    <property type="entry name" value="CYTCII"/>
    <property type="match status" value="1"/>
</dbReference>
<evidence type="ECO:0000256" key="8">
    <source>
        <dbReference type="SAM" id="SignalP"/>
    </source>
</evidence>
<dbReference type="Proteomes" id="UP000646478">
    <property type="component" value="Unassembled WGS sequence"/>
</dbReference>
<feature type="binding site" description="axial binding residue" evidence="6">
    <location>
        <position position="137"/>
    </location>
    <ligand>
        <name>heme c</name>
        <dbReference type="ChEBI" id="CHEBI:61717"/>
    </ligand>
    <ligandPart>
        <name>Fe</name>
        <dbReference type="ChEBI" id="CHEBI:18248"/>
    </ligandPart>
</feature>
<evidence type="ECO:0000256" key="3">
    <source>
        <dbReference type="ARBA" id="ARBA00022723"/>
    </source>
</evidence>
<evidence type="ECO:0000256" key="2">
    <source>
        <dbReference type="ARBA" id="ARBA00022617"/>
    </source>
</evidence>
<dbReference type="Pfam" id="PF01322">
    <property type="entry name" value="Cytochrom_C_2"/>
    <property type="match status" value="1"/>
</dbReference>
<protein>
    <submittedName>
        <fullName evidence="9">Cytochrome C556</fullName>
    </submittedName>
</protein>
<proteinExistence type="predicted"/>
<dbReference type="Gene3D" id="1.20.120.10">
    <property type="entry name" value="Cytochrome c/b562"/>
    <property type="match status" value="1"/>
</dbReference>
<dbReference type="SUPFAM" id="SSF47175">
    <property type="entry name" value="Cytochromes"/>
    <property type="match status" value="1"/>
</dbReference>
<organism evidence="9 10">
    <name type="scientific">Brucella endophytica</name>
    <dbReference type="NCBI Taxonomy" id="1963359"/>
    <lineage>
        <taxon>Bacteria</taxon>
        <taxon>Pseudomonadati</taxon>
        <taxon>Pseudomonadota</taxon>
        <taxon>Alphaproteobacteria</taxon>
        <taxon>Hyphomicrobiales</taxon>
        <taxon>Brucellaceae</taxon>
        <taxon>Brucella/Ochrobactrum group</taxon>
        <taxon>Brucella</taxon>
    </lineage>
</organism>
<evidence type="ECO:0000256" key="5">
    <source>
        <dbReference type="ARBA" id="ARBA00023004"/>
    </source>
</evidence>
<evidence type="ECO:0000256" key="6">
    <source>
        <dbReference type="PIRSR" id="PIRSR000027-1"/>
    </source>
</evidence>
<dbReference type="GO" id="GO:0005506">
    <property type="term" value="F:iron ion binding"/>
    <property type="evidence" value="ECO:0007669"/>
    <property type="project" value="InterPro"/>
</dbReference>
<name>A0A916SND6_9HYPH</name>
<dbReference type="InterPro" id="IPR012127">
    <property type="entry name" value="Cyt_c_prime"/>
</dbReference>
<dbReference type="EMBL" id="BMHH01000025">
    <property type="protein sequence ID" value="GGB08677.1"/>
    <property type="molecule type" value="Genomic_DNA"/>
</dbReference>
<evidence type="ECO:0000313" key="9">
    <source>
        <dbReference type="EMBL" id="GGB08677.1"/>
    </source>
</evidence>
<dbReference type="GO" id="GO:0020037">
    <property type="term" value="F:heme binding"/>
    <property type="evidence" value="ECO:0007669"/>
    <property type="project" value="InterPro"/>
</dbReference>
<dbReference type="GO" id="GO:0022900">
    <property type="term" value="P:electron transport chain"/>
    <property type="evidence" value="ECO:0007669"/>
    <property type="project" value="InterPro"/>
</dbReference>
<evidence type="ECO:0000256" key="4">
    <source>
        <dbReference type="ARBA" id="ARBA00022982"/>
    </source>
</evidence>
<keyword evidence="8" id="KW-0732">Signal</keyword>
<evidence type="ECO:0000256" key="1">
    <source>
        <dbReference type="ARBA" id="ARBA00022448"/>
    </source>
</evidence>
<dbReference type="InterPro" id="IPR002321">
    <property type="entry name" value="Cyt_c_II"/>
</dbReference>
<feature type="signal peptide" evidence="8">
    <location>
        <begin position="1"/>
        <end position="20"/>
    </location>
</feature>
<feature type="binding site" description="covalent" evidence="7">
    <location>
        <position position="136"/>
    </location>
    <ligand>
        <name>heme c</name>
        <dbReference type="ChEBI" id="CHEBI:61717"/>
    </ligand>
</feature>
<feature type="binding site" description="covalent" evidence="7">
    <location>
        <position position="133"/>
    </location>
    <ligand>
        <name>heme c</name>
        <dbReference type="ChEBI" id="CHEBI:61717"/>
    </ligand>
</feature>
<evidence type="ECO:0000313" key="10">
    <source>
        <dbReference type="Proteomes" id="UP000646478"/>
    </source>
</evidence>
<dbReference type="AlphaFoldDB" id="A0A916SND6"/>
<sequence length="145" mass="15408">MRKLVAAAALFIATAGLAHADVVADREAIMKGLARSVGQLAPMVKGAKPFDAAAASDALSQLNDYAQKLDVDALFPKGSDTGETEASPKIWENMADFKARNEKFKTDVAAAVAAKPQDLDSLKAQFQVISANCGSCHQQFRVKKN</sequence>
<dbReference type="RefSeq" id="WP_188826049.1">
    <property type="nucleotide sequence ID" value="NZ_BMHH01000025.1"/>
</dbReference>
<dbReference type="GO" id="GO:0042597">
    <property type="term" value="C:periplasmic space"/>
    <property type="evidence" value="ECO:0007669"/>
    <property type="project" value="InterPro"/>
</dbReference>
<comment type="caution">
    <text evidence="9">The sequence shown here is derived from an EMBL/GenBank/DDBJ whole genome shotgun (WGS) entry which is preliminary data.</text>
</comment>
<keyword evidence="2 7" id="KW-0349">Heme</keyword>
<dbReference type="InterPro" id="IPR010980">
    <property type="entry name" value="Cyt_c/b562"/>
</dbReference>
<comment type="PTM">
    <text evidence="7">Binds 1 heme group per subunit.</text>
</comment>
<reference evidence="9" key="2">
    <citation type="submission" date="2020-09" db="EMBL/GenBank/DDBJ databases">
        <authorList>
            <person name="Sun Q."/>
            <person name="Zhou Y."/>
        </authorList>
    </citation>
    <scope>NUCLEOTIDE SEQUENCE</scope>
    <source>
        <strain evidence="9">CGMCC 1.15082</strain>
    </source>
</reference>
<reference evidence="9" key="1">
    <citation type="journal article" date="2014" name="Int. J. Syst. Evol. Microbiol.">
        <title>Complete genome sequence of Corynebacterium casei LMG S-19264T (=DSM 44701T), isolated from a smear-ripened cheese.</title>
        <authorList>
            <consortium name="US DOE Joint Genome Institute (JGI-PGF)"/>
            <person name="Walter F."/>
            <person name="Albersmeier A."/>
            <person name="Kalinowski J."/>
            <person name="Ruckert C."/>
        </authorList>
    </citation>
    <scope>NUCLEOTIDE SEQUENCE</scope>
    <source>
        <strain evidence="9">CGMCC 1.15082</strain>
    </source>
</reference>
<keyword evidence="4" id="KW-0249">Electron transport</keyword>
<dbReference type="PIRSF" id="PIRSF000027">
    <property type="entry name" value="Cytc_c_prime"/>
    <property type="match status" value="1"/>
</dbReference>
<feature type="chain" id="PRO_5036995816" evidence="8">
    <location>
        <begin position="21"/>
        <end position="145"/>
    </location>
</feature>
<gene>
    <name evidence="9" type="ORF">GCM10011491_40910</name>
</gene>
<keyword evidence="5 6" id="KW-0408">Iron</keyword>
<keyword evidence="1" id="KW-0813">Transport</keyword>